<dbReference type="AlphaFoldDB" id="A0A834VD62"/>
<gene>
    <name evidence="4" type="ORF">SSS_1052</name>
</gene>
<keyword evidence="6" id="KW-1185">Reference proteome</keyword>
<dbReference type="EnsemblMetazoa" id="SSS_1052s_mrna">
    <property type="protein sequence ID" value="KAF7491265.1"/>
    <property type="gene ID" value="SSS_1052"/>
</dbReference>
<dbReference type="GO" id="GO:0005744">
    <property type="term" value="C:TIM23 mitochondrial import inner membrane translocase complex"/>
    <property type="evidence" value="ECO:0007669"/>
    <property type="project" value="UniProtKB-UniRule"/>
</dbReference>
<feature type="region of interest" description="Disordered" evidence="2">
    <location>
        <begin position="98"/>
        <end position="119"/>
    </location>
</feature>
<keyword evidence="1" id="KW-0809">Transit peptide</keyword>
<keyword evidence="1" id="KW-0653">Protein transport</keyword>
<dbReference type="PANTHER" id="PTHR12210">
    <property type="entry name" value="DULLARD PROTEIN PHOSPHATASE"/>
    <property type="match status" value="1"/>
</dbReference>
<accession>A0A834VD62</accession>
<dbReference type="InterPro" id="IPR023214">
    <property type="entry name" value="HAD_sf"/>
</dbReference>
<protein>
    <recommendedName>
        <fullName evidence="1">Mitochondrial import inner membrane translocase subunit TIM50</fullName>
    </recommendedName>
</protein>
<evidence type="ECO:0000313" key="5">
    <source>
        <dbReference type="EnsemblMetazoa" id="KAF7491265.1"/>
    </source>
</evidence>
<comment type="subcellular location">
    <subcellularLocation>
        <location evidence="1">Mitochondrion inner membrane</location>
        <topology evidence="1">Single-pass membrane protein</topology>
    </subcellularLocation>
</comment>
<dbReference type="Proteomes" id="UP000070412">
    <property type="component" value="Unassembled WGS sequence"/>
</dbReference>
<reference evidence="4" key="2">
    <citation type="submission" date="2020-01" db="EMBL/GenBank/DDBJ databases">
        <authorList>
            <person name="Korhonen P.K.K."/>
            <person name="Guangxu M.G."/>
            <person name="Wang T.W."/>
            <person name="Stroehlein A.J.S."/>
            <person name="Young N.D."/>
            <person name="Ang C.-S.A."/>
            <person name="Fernando D.W.F."/>
            <person name="Lu H.L."/>
            <person name="Taylor S.T."/>
            <person name="Ehtesham M.E.M."/>
            <person name="Najaraj S.H.N."/>
            <person name="Harsha G.H.G."/>
            <person name="Madugundu A.M."/>
            <person name="Renuse S.R."/>
            <person name="Holt D.H."/>
            <person name="Pandey A.P."/>
            <person name="Papenfuss A.P."/>
            <person name="Gasser R.B.G."/>
            <person name="Fischer K.F."/>
        </authorList>
    </citation>
    <scope>NUCLEOTIDE SEQUENCE</scope>
    <source>
        <strain evidence="4">SSS_KF_BRIS2020</strain>
    </source>
</reference>
<feature type="compositionally biased region" description="Basic and acidic residues" evidence="2">
    <location>
        <begin position="60"/>
        <end position="71"/>
    </location>
</feature>
<comment type="similarity">
    <text evidence="1">Belongs to the TIM50 family.</text>
</comment>
<dbReference type="CDD" id="cd07521">
    <property type="entry name" value="HAD_FCP1-like"/>
    <property type="match status" value="1"/>
</dbReference>
<evidence type="ECO:0000259" key="3">
    <source>
        <dbReference type="PROSITE" id="PS50969"/>
    </source>
</evidence>
<dbReference type="GO" id="GO:0015031">
    <property type="term" value="P:protein transport"/>
    <property type="evidence" value="ECO:0007669"/>
    <property type="project" value="UniProtKB-KW"/>
</dbReference>
<reference evidence="5" key="3">
    <citation type="submission" date="2022-06" db="UniProtKB">
        <authorList>
            <consortium name="EnsemblMetazoa"/>
        </authorList>
    </citation>
    <scope>IDENTIFICATION</scope>
</reference>
<dbReference type="SUPFAM" id="SSF56784">
    <property type="entry name" value="HAD-like"/>
    <property type="match status" value="1"/>
</dbReference>
<dbReference type="InterPro" id="IPR050365">
    <property type="entry name" value="TIM50"/>
</dbReference>
<evidence type="ECO:0000313" key="6">
    <source>
        <dbReference type="Proteomes" id="UP000070412"/>
    </source>
</evidence>
<dbReference type="InterPro" id="IPR036412">
    <property type="entry name" value="HAD-like_sf"/>
</dbReference>
<organism evidence="4">
    <name type="scientific">Sarcoptes scabiei</name>
    <name type="common">Itch mite</name>
    <name type="synonym">Acarus scabiei</name>
    <dbReference type="NCBI Taxonomy" id="52283"/>
    <lineage>
        <taxon>Eukaryota</taxon>
        <taxon>Metazoa</taxon>
        <taxon>Ecdysozoa</taxon>
        <taxon>Arthropoda</taxon>
        <taxon>Chelicerata</taxon>
        <taxon>Arachnida</taxon>
        <taxon>Acari</taxon>
        <taxon>Acariformes</taxon>
        <taxon>Sarcoptiformes</taxon>
        <taxon>Astigmata</taxon>
        <taxon>Psoroptidia</taxon>
        <taxon>Sarcoptoidea</taxon>
        <taxon>Sarcoptidae</taxon>
        <taxon>Sarcoptinae</taxon>
        <taxon>Sarcoptes</taxon>
    </lineage>
</organism>
<proteinExistence type="inferred from homology"/>
<feature type="region of interest" description="Disordered" evidence="2">
    <location>
        <begin position="47"/>
        <end position="71"/>
    </location>
</feature>
<feature type="domain" description="FCP1 homology" evidence="3">
    <location>
        <begin position="321"/>
        <end position="421"/>
    </location>
</feature>
<sequence>MSIVQKKSTKTPLRTSSLMLTKLFRRSTRKNRSADYISKDTKRIRLKRSIGSNNPHNKKCKESSRKKDQIDRVSTEKLKQNARSQCFIQISRPFTRIDDDKAKSGSDSSRKKEFRLKSIARKSSNQKSLNALQSYEQNRCENALDISVYNLNIEHKSLENLLDLNINTEKSHRIENELSENDRIDFHSHSLNFHCDESLSMNLEDDVNFKHCLSSSIFSSTANDFDHNNHDDDLTIQNPLISLHTFDSDTTIEAYSNRSNSSYEQTSSSTIFNQTTIGSSLISNEEIEQILDPYYFIRNLPPLTPEIQEQLRIPVLPLKTRSSPDFTLVLDLDETLVHCSLNELDDATLSFPVSFQGCDYMIYVRTRPFFKEFLERVSKIFEVILFTASKKIYADKLLNLLDPKRKLVKYESNIGNLYSHS</sequence>
<keyword evidence="1" id="KW-0811">Translocation</keyword>
<name>A0A834VD62_SARSC</name>
<comment type="function">
    <text evidence="1">Essential component of the TIM23 complex, a complex that mediates the translocation of transit peptide-containing proteins across the mitochondrial inner membrane.</text>
</comment>
<dbReference type="OrthoDB" id="277011at2759"/>
<dbReference type="InterPro" id="IPR004274">
    <property type="entry name" value="FCP1_dom"/>
</dbReference>
<reference evidence="6" key="1">
    <citation type="journal article" date="2020" name="PLoS Negl. Trop. Dis.">
        <title>High-quality nuclear genome for Sarcoptes scabiei-A critical resource for a neglected parasite.</title>
        <authorList>
            <person name="Korhonen P.K."/>
            <person name="Gasser R.B."/>
            <person name="Ma G."/>
            <person name="Wang T."/>
            <person name="Stroehlein A.J."/>
            <person name="Young N.D."/>
            <person name="Ang C.S."/>
            <person name="Fernando D.D."/>
            <person name="Lu H.C."/>
            <person name="Taylor S."/>
            <person name="Reynolds S.L."/>
            <person name="Mofiz E."/>
            <person name="Najaraj S.H."/>
            <person name="Gowda H."/>
            <person name="Madugundu A."/>
            <person name="Renuse S."/>
            <person name="Holt D."/>
            <person name="Pandey A."/>
            <person name="Papenfuss A.T."/>
            <person name="Fischer K."/>
        </authorList>
    </citation>
    <scope>NUCLEOTIDE SEQUENCE [LARGE SCALE GENOMIC DNA]</scope>
</reference>
<dbReference type="PROSITE" id="PS50969">
    <property type="entry name" value="FCP1"/>
    <property type="match status" value="1"/>
</dbReference>
<comment type="subunit">
    <text evidence="1">Component of the TIM23 complex.</text>
</comment>
<keyword evidence="1" id="KW-0813">Transport</keyword>
<evidence type="ECO:0000256" key="2">
    <source>
        <dbReference type="SAM" id="MobiDB-lite"/>
    </source>
</evidence>
<feature type="compositionally biased region" description="Basic and acidic residues" evidence="2">
    <location>
        <begin position="98"/>
        <end position="111"/>
    </location>
</feature>
<dbReference type="Gene3D" id="3.40.50.1000">
    <property type="entry name" value="HAD superfamily/HAD-like"/>
    <property type="match status" value="1"/>
</dbReference>
<dbReference type="EMBL" id="WVUK01000060">
    <property type="protein sequence ID" value="KAF7491265.1"/>
    <property type="molecule type" value="Genomic_DNA"/>
</dbReference>
<evidence type="ECO:0000256" key="1">
    <source>
        <dbReference type="RuleBase" id="RU365079"/>
    </source>
</evidence>
<dbReference type="Pfam" id="PF03031">
    <property type="entry name" value="NIF"/>
    <property type="match status" value="1"/>
</dbReference>
<dbReference type="SMART" id="SM00577">
    <property type="entry name" value="CPDc"/>
    <property type="match status" value="1"/>
</dbReference>
<evidence type="ECO:0000313" key="4">
    <source>
        <dbReference type="EMBL" id="KAF7491265.1"/>
    </source>
</evidence>
<keyword evidence="1" id="KW-0496">Mitochondrion</keyword>